<gene>
    <name evidence="2" type="ORF">HD556DRAFT_1335306</name>
</gene>
<sequence length="487" mass="54844">MSEASSYHHDYHGHPDTRYYADPGEHPSQASSVHRNRYSTGPRRVRDVSWISQQPPSPTNDPYARWHPPPSDPVDFPTPVFPDQPLPMAHSSPMMERAPSLGMRMPSPMIGEYMTVEDPEYDEEELPEDNEEIDFDFSNAPQHHTDGLKGARRWVGGFVKGLRKFPGLRKPPHRPSPSNDFVQPSLGAHHDNDVQFPTIASLRLRPLTPTGIAQTAELMNMPMPQPPSYPQPSPQHYAYQQQPHVHRPPPPAASSPVYAPGADVVPQVLSTVDERSSEQNGTHETHPHSHLSADHNHTHSPRAHTHAQPHSRSHSRSHSNSHSHSRSHSNSHSQSHSLTVQPVHPNTTFTVTDYVTVPSPQHFAPPRPTPIKRFLHNLDQLPWVEHEQIVDAYFPGRSSRHRRHPESPVYEGKKPVASWYNKRQNSLPQGMGVGPSSASLLYGWPPQMQKAYSHQGMVHPQFPNGYVPVQPAFVYPATTFSLPPRMY</sequence>
<feature type="compositionally biased region" description="Pro residues" evidence="1">
    <location>
        <begin position="223"/>
        <end position="233"/>
    </location>
</feature>
<reference evidence="2" key="1">
    <citation type="journal article" date="2020" name="New Phytol.">
        <title>Comparative genomics reveals dynamic genome evolution in host specialist ectomycorrhizal fungi.</title>
        <authorList>
            <person name="Lofgren L.A."/>
            <person name="Nguyen N.H."/>
            <person name="Vilgalys R."/>
            <person name="Ruytinx J."/>
            <person name="Liao H.L."/>
            <person name="Branco S."/>
            <person name="Kuo A."/>
            <person name="LaButti K."/>
            <person name="Lipzen A."/>
            <person name="Andreopoulos W."/>
            <person name="Pangilinan J."/>
            <person name="Riley R."/>
            <person name="Hundley H."/>
            <person name="Na H."/>
            <person name="Barry K."/>
            <person name="Grigoriev I.V."/>
            <person name="Stajich J.E."/>
            <person name="Kennedy P.G."/>
        </authorList>
    </citation>
    <scope>NUCLEOTIDE SEQUENCE</scope>
    <source>
        <strain evidence="2">S12</strain>
    </source>
</reference>
<dbReference type="AlphaFoldDB" id="A0A9P7DSJ9"/>
<dbReference type="EMBL" id="JABBWE010000006">
    <property type="protein sequence ID" value="KAG1802132.1"/>
    <property type="molecule type" value="Genomic_DNA"/>
</dbReference>
<accession>A0A9P7DSJ9</accession>
<feature type="compositionally biased region" description="Basic residues" evidence="1">
    <location>
        <begin position="298"/>
        <end position="329"/>
    </location>
</feature>
<feature type="compositionally biased region" description="Basic and acidic residues" evidence="1">
    <location>
        <begin position="272"/>
        <end position="297"/>
    </location>
</feature>
<feature type="region of interest" description="Disordered" evidence="1">
    <location>
        <begin position="1"/>
        <end position="79"/>
    </location>
</feature>
<feature type="region of interest" description="Disordered" evidence="1">
    <location>
        <begin position="165"/>
        <end position="188"/>
    </location>
</feature>
<protein>
    <submittedName>
        <fullName evidence="2">Uncharacterized protein</fullName>
    </submittedName>
</protein>
<feature type="compositionally biased region" description="Low complexity" evidence="1">
    <location>
        <begin position="234"/>
        <end position="243"/>
    </location>
</feature>
<comment type="caution">
    <text evidence="2">The sequence shown here is derived from an EMBL/GenBank/DDBJ whole genome shotgun (WGS) entry which is preliminary data.</text>
</comment>
<dbReference type="GeneID" id="64595634"/>
<dbReference type="RefSeq" id="XP_041165324.1">
    <property type="nucleotide sequence ID" value="XM_041301870.1"/>
</dbReference>
<keyword evidence="3" id="KW-1185">Reference proteome</keyword>
<feature type="region of interest" description="Disordered" evidence="1">
    <location>
        <begin position="220"/>
        <end position="260"/>
    </location>
</feature>
<proteinExistence type="predicted"/>
<evidence type="ECO:0000313" key="2">
    <source>
        <dbReference type="EMBL" id="KAG1802132.1"/>
    </source>
</evidence>
<feature type="region of interest" description="Disordered" evidence="1">
    <location>
        <begin position="272"/>
        <end position="340"/>
    </location>
</feature>
<organism evidence="2 3">
    <name type="scientific">Suillus plorans</name>
    <dbReference type="NCBI Taxonomy" id="116603"/>
    <lineage>
        <taxon>Eukaryota</taxon>
        <taxon>Fungi</taxon>
        <taxon>Dikarya</taxon>
        <taxon>Basidiomycota</taxon>
        <taxon>Agaricomycotina</taxon>
        <taxon>Agaricomycetes</taxon>
        <taxon>Agaricomycetidae</taxon>
        <taxon>Boletales</taxon>
        <taxon>Suillineae</taxon>
        <taxon>Suillaceae</taxon>
        <taxon>Suillus</taxon>
    </lineage>
</organism>
<dbReference type="OrthoDB" id="2684578at2759"/>
<name>A0A9P7DSJ9_9AGAM</name>
<evidence type="ECO:0000256" key="1">
    <source>
        <dbReference type="SAM" id="MobiDB-lite"/>
    </source>
</evidence>
<dbReference type="Proteomes" id="UP000719766">
    <property type="component" value="Unassembled WGS sequence"/>
</dbReference>
<evidence type="ECO:0000313" key="3">
    <source>
        <dbReference type="Proteomes" id="UP000719766"/>
    </source>
</evidence>
<feature type="compositionally biased region" description="Basic and acidic residues" evidence="1">
    <location>
        <begin position="1"/>
        <end position="25"/>
    </location>
</feature>